<proteinExistence type="predicted"/>
<protein>
    <submittedName>
        <fullName evidence="1">Uncharacterized protein</fullName>
    </submittedName>
</protein>
<evidence type="ECO:0000313" key="1">
    <source>
        <dbReference type="EMBL" id="GAI17760.1"/>
    </source>
</evidence>
<reference evidence="1" key="1">
    <citation type="journal article" date="2014" name="Front. Microbiol.">
        <title>High frequency of phylogenetically diverse reductive dehalogenase-homologous genes in deep subseafloor sedimentary metagenomes.</title>
        <authorList>
            <person name="Kawai M."/>
            <person name="Futagami T."/>
            <person name="Toyoda A."/>
            <person name="Takaki Y."/>
            <person name="Nishi S."/>
            <person name="Hori S."/>
            <person name="Arai W."/>
            <person name="Tsubouchi T."/>
            <person name="Morono Y."/>
            <person name="Uchiyama I."/>
            <person name="Ito T."/>
            <person name="Fujiyama A."/>
            <person name="Inagaki F."/>
            <person name="Takami H."/>
        </authorList>
    </citation>
    <scope>NUCLEOTIDE SEQUENCE</scope>
    <source>
        <strain evidence="1">Expedition CK06-06</strain>
    </source>
</reference>
<dbReference type="AlphaFoldDB" id="X1MST4"/>
<dbReference type="EMBL" id="BARV01005791">
    <property type="protein sequence ID" value="GAI17760.1"/>
    <property type="molecule type" value="Genomic_DNA"/>
</dbReference>
<gene>
    <name evidence="1" type="ORF">S06H3_11765</name>
</gene>
<sequence>MKSLKIITGNKGSIGWPWAERYVAHAFRKLGHKVTESGDLYRGGFDLGFVVDHQRFTVRQWRDYPVGYFGSDCTVYRGKYRKIAKHFDVFF</sequence>
<organism evidence="1">
    <name type="scientific">marine sediment metagenome</name>
    <dbReference type="NCBI Taxonomy" id="412755"/>
    <lineage>
        <taxon>unclassified sequences</taxon>
        <taxon>metagenomes</taxon>
        <taxon>ecological metagenomes</taxon>
    </lineage>
</organism>
<name>X1MST4_9ZZZZ</name>
<feature type="non-terminal residue" evidence="1">
    <location>
        <position position="91"/>
    </location>
</feature>
<accession>X1MST4</accession>
<comment type="caution">
    <text evidence="1">The sequence shown here is derived from an EMBL/GenBank/DDBJ whole genome shotgun (WGS) entry which is preliminary data.</text>
</comment>